<organism evidence="1 2">
    <name type="scientific">Gimesia algae</name>
    <dbReference type="NCBI Taxonomy" id="2527971"/>
    <lineage>
        <taxon>Bacteria</taxon>
        <taxon>Pseudomonadati</taxon>
        <taxon>Planctomycetota</taxon>
        <taxon>Planctomycetia</taxon>
        <taxon>Planctomycetales</taxon>
        <taxon>Planctomycetaceae</taxon>
        <taxon>Gimesia</taxon>
    </lineage>
</organism>
<protein>
    <submittedName>
        <fullName evidence="1">Uncharacterized protein</fullName>
    </submittedName>
</protein>
<dbReference type="EMBL" id="CP036343">
    <property type="protein sequence ID" value="QDT91453.1"/>
    <property type="molecule type" value="Genomic_DNA"/>
</dbReference>
<reference evidence="1 2" key="1">
    <citation type="submission" date="2019-02" db="EMBL/GenBank/DDBJ databases">
        <title>Deep-cultivation of Planctomycetes and their phenomic and genomic characterization uncovers novel biology.</title>
        <authorList>
            <person name="Wiegand S."/>
            <person name="Jogler M."/>
            <person name="Boedeker C."/>
            <person name="Pinto D."/>
            <person name="Vollmers J."/>
            <person name="Rivas-Marin E."/>
            <person name="Kohn T."/>
            <person name="Peeters S.H."/>
            <person name="Heuer A."/>
            <person name="Rast P."/>
            <person name="Oberbeckmann S."/>
            <person name="Bunk B."/>
            <person name="Jeske O."/>
            <person name="Meyerdierks A."/>
            <person name="Storesund J.E."/>
            <person name="Kallscheuer N."/>
            <person name="Luecker S."/>
            <person name="Lage O.M."/>
            <person name="Pohl T."/>
            <person name="Merkel B.J."/>
            <person name="Hornburger P."/>
            <person name="Mueller R.-W."/>
            <person name="Bruemmer F."/>
            <person name="Labrenz M."/>
            <person name="Spormann A.M."/>
            <person name="Op den Camp H."/>
            <person name="Overmann J."/>
            <person name="Amann R."/>
            <person name="Jetten M.S.M."/>
            <person name="Mascher T."/>
            <person name="Medema M.H."/>
            <person name="Devos D.P."/>
            <person name="Kaster A.-K."/>
            <person name="Ovreas L."/>
            <person name="Rohde M."/>
            <person name="Galperin M.Y."/>
            <person name="Jogler C."/>
        </authorList>
    </citation>
    <scope>NUCLEOTIDE SEQUENCE [LARGE SCALE GENOMIC DNA]</scope>
    <source>
        <strain evidence="1 2">Pan161</strain>
    </source>
</reference>
<evidence type="ECO:0000313" key="1">
    <source>
        <dbReference type="EMBL" id="QDT91453.1"/>
    </source>
</evidence>
<dbReference type="OrthoDB" id="282578at2"/>
<dbReference type="KEGG" id="gax:Pan161_31110"/>
<sequence length="91" mass="10291">MAKKSTKRSNNNPPEKVFRIGFVSASVFGHEIETDEGPITIRSVNVQKRYKDGEDVKYTSSFNLAELPQAVRALQLTQGYVERCESEILLE</sequence>
<proteinExistence type="predicted"/>
<dbReference type="Proteomes" id="UP000316855">
    <property type="component" value="Chromosome"/>
</dbReference>
<name>A0A517VEL8_9PLAN</name>
<dbReference type="AlphaFoldDB" id="A0A517VEL8"/>
<evidence type="ECO:0000313" key="2">
    <source>
        <dbReference type="Proteomes" id="UP000316855"/>
    </source>
</evidence>
<accession>A0A517VEL8</accession>
<gene>
    <name evidence="1" type="ORF">Pan161_31110</name>
</gene>
<keyword evidence="2" id="KW-1185">Reference proteome</keyword>
<dbReference type="RefSeq" id="WP_145228350.1">
    <property type="nucleotide sequence ID" value="NZ_CP036343.1"/>
</dbReference>